<feature type="signal peptide" evidence="3">
    <location>
        <begin position="1"/>
        <end position="23"/>
    </location>
</feature>
<gene>
    <name evidence="5" type="ORF">H9950_10225</name>
</gene>
<evidence type="ECO:0000256" key="1">
    <source>
        <dbReference type="ARBA" id="ARBA00004196"/>
    </source>
</evidence>
<dbReference type="GO" id="GO:0030313">
    <property type="term" value="C:cell envelope"/>
    <property type="evidence" value="ECO:0007669"/>
    <property type="project" value="UniProtKB-SubCell"/>
</dbReference>
<evidence type="ECO:0000259" key="4">
    <source>
        <dbReference type="Pfam" id="PF09375"/>
    </source>
</evidence>
<dbReference type="Gene3D" id="1.20.1420.20">
    <property type="entry name" value="M75 peptidase, HXXE motif"/>
    <property type="match status" value="2"/>
</dbReference>
<comment type="subcellular location">
    <subcellularLocation>
        <location evidence="1">Cell envelope</location>
    </subcellularLocation>
</comment>
<reference evidence="5" key="1">
    <citation type="journal article" date="2021" name="PeerJ">
        <title>Extensive microbial diversity within the chicken gut microbiome revealed by metagenomics and culture.</title>
        <authorList>
            <person name="Gilroy R."/>
            <person name="Ravi A."/>
            <person name="Getino M."/>
            <person name="Pursley I."/>
            <person name="Horton D.L."/>
            <person name="Alikhan N.F."/>
            <person name="Baker D."/>
            <person name="Gharbi K."/>
            <person name="Hall N."/>
            <person name="Watson M."/>
            <person name="Adriaenssens E.M."/>
            <person name="Foster-Nyarko E."/>
            <person name="Jarju S."/>
            <person name="Secka A."/>
            <person name="Antonio M."/>
            <person name="Oren A."/>
            <person name="Chaudhuri R.R."/>
            <person name="La Ragione R."/>
            <person name="Hildebrand F."/>
            <person name="Pallen M.J."/>
        </authorList>
    </citation>
    <scope>NUCLEOTIDE SEQUENCE</scope>
    <source>
        <strain evidence="5">ChiHjej12B11-9795</strain>
    </source>
</reference>
<evidence type="ECO:0000313" key="6">
    <source>
        <dbReference type="Proteomes" id="UP000823862"/>
    </source>
</evidence>
<name>A0A9D2HWF6_9BACE</name>
<evidence type="ECO:0000313" key="5">
    <source>
        <dbReference type="EMBL" id="HJA86544.1"/>
    </source>
</evidence>
<accession>A0A9D2HWF6</accession>
<reference evidence="5" key="2">
    <citation type="submission" date="2021-04" db="EMBL/GenBank/DDBJ databases">
        <authorList>
            <person name="Gilroy R."/>
        </authorList>
    </citation>
    <scope>NUCLEOTIDE SEQUENCE</scope>
    <source>
        <strain evidence="5">ChiHjej12B11-9795</strain>
    </source>
</reference>
<sequence length="413" mass="45499">MKRKIFFGAALLAALTLGTVSCSDDNNGTGNGNGDWTYDGDAADIDYTLANASDWHNYMGVVAQLLREDASNLYSYWAESYQGGSSYAEFFKAHAEGTTFPSALSAIGQIIDGCWDIANEVGEQKIGDPINKWNSGDHTAAVYAVESWYSWHSREDYSNNIISIYSALCGSRNVVVDNELSLNLEQSEVAEHSIYNIVKNHDPQRIDDLMLLVKNAHDAILNIPQPFRSNINSQEALDAQDACADLADGLTAFKNYLNNETAINSDEVLNPVVEQYVDEVVVPTYADLKQEVEDLYSAIATLAQNRTDANFRAAAAQWIVAREPWEKSEAFLFGPVADQGLDPNMDSWPLDQDGIVNILKSGDYGQLEWSGDFMTDENGDPVENIAAAQSVRGFHTLEFLLFKDGQARTVPAE</sequence>
<protein>
    <submittedName>
        <fullName evidence="5">Peptidase M75</fullName>
    </submittedName>
</protein>
<proteinExistence type="predicted"/>
<comment type="caution">
    <text evidence="5">The sequence shown here is derived from an EMBL/GenBank/DDBJ whole genome shotgun (WGS) entry which is preliminary data.</text>
</comment>
<feature type="domain" description="Imelysin-like" evidence="4">
    <location>
        <begin position="282"/>
        <end position="407"/>
    </location>
</feature>
<feature type="domain" description="Imelysin-like" evidence="4">
    <location>
        <begin position="46"/>
        <end position="248"/>
    </location>
</feature>
<evidence type="ECO:0000256" key="2">
    <source>
        <dbReference type="ARBA" id="ARBA00022729"/>
    </source>
</evidence>
<dbReference type="Pfam" id="PF09375">
    <property type="entry name" value="Peptidase_M75"/>
    <property type="match status" value="2"/>
</dbReference>
<dbReference type="EMBL" id="DWZI01000050">
    <property type="protein sequence ID" value="HJA86544.1"/>
    <property type="molecule type" value="Genomic_DNA"/>
</dbReference>
<dbReference type="AlphaFoldDB" id="A0A9D2HWF6"/>
<dbReference type="PROSITE" id="PS51257">
    <property type="entry name" value="PROKAR_LIPOPROTEIN"/>
    <property type="match status" value="1"/>
</dbReference>
<organism evidence="5 6">
    <name type="scientific">Candidatus Bacteroides avicola</name>
    <dbReference type="NCBI Taxonomy" id="2838468"/>
    <lineage>
        <taxon>Bacteria</taxon>
        <taxon>Pseudomonadati</taxon>
        <taxon>Bacteroidota</taxon>
        <taxon>Bacteroidia</taxon>
        <taxon>Bacteroidales</taxon>
        <taxon>Bacteroidaceae</taxon>
        <taxon>Bacteroides</taxon>
    </lineage>
</organism>
<dbReference type="CDD" id="cd14661">
    <property type="entry name" value="Imelysin_like_PIBO"/>
    <property type="match status" value="1"/>
</dbReference>
<dbReference type="Proteomes" id="UP000823862">
    <property type="component" value="Unassembled WGS sequence"/>
</dbReference>
<dbReference type="InterPro" id="IPR018976">
    <property type="entry name" value="Imelysin-like"/>
</dbReference>
<keyword evidence="2 3" id="KW-0732">Signal</keyword>
<feature type="chain" id="PRO_5039571275" evidence="3">
    <location>
        <begin position="24"/>
        <end position="413"/>
    </location>
</feature>
<evidence type="ECO:0000256" key="3">
    <source>
        <dbReference type="SAM" id="SignalP"/>
    </source>
</evidence>
<dbReference type="InterPro" id="IPR038352">
    <property type="entry name" value="Imelysin_sf"/>
</dbReference>